<accession>A0AAV0B8Q1</accession>
<dbReference type="PROSITE" id="PS50007">
    <property type="entry name" value="PIPLC_X_DOMAIN"/>
    <property type="match status" value="1"/>
</dbReference>
<dbReference type="PANTHER" id="PTHR13593:SF116">
    <property type="entry name" value="PLC-LIKE PHOSPHODIESTERASE"/>
    <property type="match status" value="1"/>
</dbReference>
<keyword evidence="2" id="KW-1185">Reference proteome</keyword>
<dbReference type="SUPFAM" id="SSF51695">
    <property type="entry name" value="PLC-like phosphodiesterases"/>
    <property type="match status" value="1"/>
</dbReference>
<dbReference type="GO" id="GO:0008081">
    <property type="term" value="F:phosphoric diester hydrolase activity"/>
    <property type="evidence" value="ECO:0007669"/>
    <property type="project" value="InterPro"/>
</dbReference>
<organism evidence="1 2">
    <name type="scientific">Phakopsora pachyrhizi</name>
    <name type="common">Asian soybean rust disease fungus</name>
    <dbReference type="NCBI Taxonomy" id="170000"/>
    <lineage>
        <taxon>Eukaryota</taxon>
        <taxon>Fungi</taxon>
        <taxon>Dikarya</taxon>
        <taxon>Basidiomycota</taxon>
        <taxon>Pucciniomycotina</taxon>
        <taxon>Pucciniomycetes</taxon>
        <taxon>Pucciniales</taxon>
        <taxon>Phakopsoraceae</taxon>
        <taxon>Phakopsora</taxon>
    </lineage>
</organism>
<dbReference type="EMBL" id="CALTRL010004335">
    <property type="protein sequence ID" value="CAH7682899.1"/>
    <property type="molecule type" value="Genomic_DNA"/>
</dbReference>
<dbReference type="GO" id="GO:0006629">
    <property type="term" value="P:lipid metabolic process"/>
    <property type="evidence" value="ECO:0007669"/>
    <property type="project" value="InterPro"/>
</dbReference>
<evidence type="ECO:0000313" key="2">
    <source>
        <dbReference type="Proteomes" id="UP001153365"/>
    </source>
</evidence>
<gene>
    <name evidence="1" type="ORF">PPACK8108_LOCUS16059</name>
</gene>
<reference evidence="1" key="1">
    <citation type="submission" date="2022-06" db="EMBL/GenBank/DDBJ databases">
        <authorList>
            <consortium name="SYNGENTA / RWTH Aachen University"/>
        </authorList>
    </citation>
    <scope>NUCLEOTIDE SEQUENCE</scope>
</reference>
<dbReference type="InterPro" id="IPR051057">
    <property type="entry name" value="PI-PLC_domain"/>
</dbReference>
<dbReference type="PROSITE" id="PS51257">
    <property type="entry name" value="PROKAR_LIPOPROTEIN"/>
    <property type="match status" value="1"/>
</dbReference>
<protein>
    <submittedName>
        <fullName evidence="1">PLC-like phosphodiesterase</fullName>
    </submittedName>
</protein>
<evidence type="ECO:0000313" key="1">
    <source>
        <dbReference type="EMBL" id="CAH7682899.1"/>
    </source>
</evidence>
<proteinExistence type="predicted"/>
<dbReference type="Proteomes" id="UP001153365">
    <property type="component" value="Unassembled WGS sequence"/>
</dbReference>
<name>A0AAV0B8Q1_PHAPC</name>
<dbReference type="Gene3D" id="3.20.20.190">
    <property type="entry name" value="Phosphatidylinositol (PI) phosphodiesterase"/>
    <property type="match status" value="1"/>
</dbReference>
<comment type="caution">
    <text evidence="1">The sequence shown here is derived from an EMBL/GenBank/DDBJ whole genome shotgun (WGS) entry which is preliminary data.</text>
</comment>
<sequence length="465" mass="52276">MKFSTLNNTFFSKWTNSLGFLLFSCWFFVFLLISSSTGLESDSPSSFWTSPTSSERPHGLIYPGDSSGVAVDYTTTNKDPNGQSEIDYSTFQPKTPQERILAATSILGYYEDSHGDLSNWMARISDSAQISSLSIPGTHDSATWNYTQATQAALNPITGVLPPAIAFQCQSRSLFQMLGDGVRFFDLRVGYLPGLKELGFFHAAALLDPKAALKDVLLGFYLWLDDHPTETLLVSIKVDNATFEDPSSDKQPSTAELQKSIYQLLRGDDVARSYWFNKDSELGNMGESRGKIIFIQRVEWNLIRSDPTLEPIGIPIPPSVYPDNNPSFSITYNNETNSKVFIEDFYDIKPNPSPLEDKVDRKFKAIKDNIDKAIKDLYNKDQLFITFASGEAVRNNPPITPKATQGVEGKTDGVNKKILDFLNQKLECKDKSNSQELKRLGILVLDWYYQTPTLIKKIIDYNFQQ</sequence>
<dbReference type="PANTHER" id="PTHR13593">
    <property type="match status" value="1"/>
</dbReference>
<dbReference type="InterPro" id="IPR017946">
    <property type="entry name" value="PLC-like_Pdiesterase_TIM-brl"/>
</dbReference>
<dbReference type="AlphaFoldDB" id="A0AAV0B8Q1"/>